<dbReference type="InterPro" id="IPR043864">
    <property type="entry name" value="Omp85-like_dom"/>
</dbReference>
<evidence type="ECO:0000256" key="4">
    <source>
        <dbReference type="PROSITE-ProRule" id="PRU01161"/>
    </source>
</evidence>
<dbReference type="RefSeq" id="WP_140468698.1">
    <property type="nucleotide sequence ID" value="NZ_RCYZ01000007.1"/>
</dbReference>
<dbReference type="OrthoDB" id="9770965at2"/>
<feature type="active site" description="Proton acceptor" evidence="4">
    <location>
        <position position="209"/>
    </location>
</feature>
<evidence type="ECO:0000256" key="1">
    <source>
        <dbReference type="ARBA" id="ARBA00022801"/>
    </source>
</evidence>
<feature type="short sequence motif" description="GXSXG" evidence="4">
    <location>
        <begin position="63"/>
        <end position="67"/>
    </location>
</feature>
<dbReference type="PROSITE" id="PS51635">
    <property type="entry name" value="PNPLA"/>
    <property type="match status" value="1"/>
</dbReference>
<keyword evidence="3 4" id="KW-0443">Lipid metabolism</keyword>
<accession>A0A502GQK5</accession>
<feature type="active site" description="Nucleophile" evidence="4">
    <location>
        <position position="65"/>
    </location>
</feature>
<dbReference type="Gene3D" id="2.40.160.50">
    <property type="entry name" value="membrane protein fhac: a member of the omp85/tpsb transporter family"/>
    <property type="match status" value="1"/>
</dbReference>
<name>A0A502GQK5_9BACT</name>
<gene>
    <name evidence="6" type="ORF">EAH73_17340</name>
</gene>
<dbReference type="SUPFAM" id="SSF52151">
    <property type="entry name" value="FabD/lysophospholipase-like"/>
    <property type="match status" value="1"/>
</dbReference>
<evidence type="ECO:0000256" key="2">
    <source>
        <dbReference type="ARBA" id="ARBA00022963"/>
    </source>
</evidence>
<dbReference type="Pfam" id="PF19143">
    <property type="entry name" value="Omp85_2"/>
    <property type="match status" value="1"/>
</dbReference>
<reference evidence="6 7" key="1">
    <citation type="journal article" date="2019" name="Environ. Microbiol.">
        <title>Species interactions and distinct microbial communities in high Arctic permafrost affected cryosols are associated with the CH4 and CO2 gas fluxes.</title>
        <authorList>
            <person name="Altshuler I."/>
            <person name="Hamel J."/>
            <person name="Turney S."/>
            <person name="Magnuson E."/>
            <person name="Levesque R."/>
            <person name="Greer C."/>
            <person name="Whyte L.G."/>
        </authorList>
    </citation>
    <scope>NUCLEOTIDE SEQUENCE [LARGE SCALE GENOMIC DNA]</scope>
    <source>
        <strain evidence="6 7">S9.2P</strain>
    </source>
</reference>
<dbReference type="PANTHER" id="PTHR14226">
    <property type="entry name" value="NEUROPATHY TARGET ESTERASE/SWISS CHEESE D.MELANOGASTER"/>
    <property type="match status" value="1"/>
</dbReference>
<organism evidence="6 7">
    <name type="scientific">Hymenobacter nivis</name>
    <dbReference type="NCBI Taxonomy" id="1850093"/>
    <lineage>
        <taxon>Bacteria</taxon>
        <taxon>Pseudomonadati</taxon>
        <taxon>Bacteroidota</taxon>
        <taxon>Cytophagia</taxon>
        <taxon>Cytophagales</taxon>
        <taxon>Hymenobacteraceae</taxon>
        <taxon>Hymenobacter</taxon>
    </lineage>
</organism>
<evidence type="ECO:0000256" key="3">
    <source>
        <dbReference type="ARBA" id="ARBA00023098"/>
    </source>
</evidence>
<dbReference type="InterPro" id="IPR002641">
    <property type="entry name" value="PNPLA_dom"/>
</dbReference>
<keyword evidence="1 4" id="KW-0378">Hydrolase</keyword>
<keyword evidence="2 4" id="KW-0442">Lipid degradation</keyword>
<dbReference type="Gene3D" id="3.40.1090.10">
    <property type="entry name" value="Cytosolic phospholipase A2 catalytic domain"/>
    <property type="match status" value="2"/>
</dbReference>
<evidence type="ECO:0000259" key="5">
    <source>
        <dbReference type="PROSITE" id="PS51635"/>
    </source>
</evidence>
<feature type="short sequence motif" description="DGA/G" evidence="4">
    <location>
        <begin position="209"/>
        <end position="211"/>
    </location>
</feature>
<evidence type="ECO:0000313" key="7">
    <source>
        <dbReference type="Proteomes" id="UP000317646"/>
    </source>
</evidence>
<feature type="domain" description="PNPLA" evidence="5">
    <location>
        <begin position="32"/>
        <end position="222"/>
    </location>
</feature>
<dbReference type="Pfam" id="PF01734">
    <property type="entry name" value="Patatin"/>
    <property type="match status" value="1"/>
</dbReference>
<evidence type="ECO:0000313" key="6">
    <source>
        <dbReference type="EMBL" id="TPG63802.1"/>
    </source>
</evidence>
<dbReference type="InterPro" id="IPR016035">
    <property type="entry name" value="Acyl_Trfase/lysoPLipase"/>
</dbReference>
<dbReference type="PANTHER" id="PTHR14226:SF76">
    <property type="entry name" value="NTE FAMILY PROTEIN RSSA"/>
    <property type="match status" value="1"/>
</dbReference>
<dbReference type="EMBL" id="RCYZ01000007">
    <property type="protein sequence ID" value="TPG63802.1"/>
    <property type="molecule type" value="Genomic_DNA"/>
</dbReference>
<keyword evidence="7" id="KW-1185">Reference proteome</keyword>
<dbReference type="GO" id="GO:0016787">
    <property type="term" value="F:hydrolase activity"/>
    <property type="evidence" value="ECO:0007669"/>
    <property type="project" value="UniProtKB-UniRule"/>
</dbReference>
<dbReference type="Proteomes" id="UP000317646">
    <property type="component" value="Unassembled WGS sequence"/>
</dbReference>
<proteinExistence type="predicted"/>
<dbReference type="GO" id="GO:0016042">
    <property type="term" value="P:lipid catabolic process"/>
    <property type="evidence" value="ECO:0007669"/>
    <property type="project" value="UniProtKB-UniRule"/>
</dbReference>
<comment type="caution">
    <text evidence="6">The sequence shown here is derived from an EMBL/GenBank/DDBJ whole genome shotgun (WGS) entry which is preliminary data.</text>
</comment>
<dbReference type="InterPro" id="IPR050301">
    <property type="entry name" value="NTE"/>
</dbReference>
<feature type="short sequence motif" description="GXGXXG" evidence="4">
    <location>
        <begin position="36"/>
        <end position="41"/>
    </location>
</feature>
<dbReference type="AlphaFoldDB" id="A0A502GQK5"/>
<protein>
    <recommendedName>
        <fullName evidence="5">PNPLA domain-containing protein</fullName>
    </recommendedName>
</protein>
<sequence length="751" mass="81753">MRKWVTLLVVLLMGAGALRAQRLPGPRPRVGLTLSGGGARGLAHIGLLKALDSARVQVDYVTGTSMGAIVGGLYAAGYSGAEIERIAGGLDWDALLTNAAQLPTITLPEKDDFGRYALEVPFAKGGFQFTSGVIESEELWLKLSELFFPVYRTKDFGRFRRGFRCVATDVISGEPEVLSRGDIVSAVRASMAIPSFFTPVRYQGHRLVDGGIVRNFPVSEVRAMGAGVVIGSNVSAGAYTESTLRSPVDVLLQITSFKDNTDFKTQKLLCNVFVDYPLGDYSSGSFAASGPITAIGLRRGRAAYGPLVALRDSLDALYGPLPAPPPAPPRPDSVYLAGYRVQGPDSAAAPELVRQMQLRPGRFYTAPQLTSAIRNAFGTRRFRKITYALQPLADSAARLVLDVERAPRARVGVGLHYNSLTGIGLIGSATAQDLLAPFSSSQVAVNIGENPRLRLKHVQYLTPRKNVVGRFVAQAEQVSITTYTAAFAKAGLYTQRYATANAQLLRLLGRNRALGVGTRYEYGRFQPEITARLQLDGRIRLLNSYLFFEENTLNAVAYPTRGRRTEVELGVVYGQRPAFRVLNDTAEVGTENSPQFSFRPYGHYRLNLEQYLPLTPRTTLLLQAQAGVNWRFRQAIANDFVVGGLSNVLRNQITFAGLPETGVYTSSAVAALVGYRYALSPKLSVTAKSNALYHSFLRGNYNAQSDQLIYGGALTLGINSLLGPIDASLMYSNLSKRLLPYFNIGIPFGYR</sequence>
<dbReference type="CDD" id="cd07205">
    <property type="entry name" value="Pat_PNPLA6_PNPLA7_NTE1_like"/>
    <property type="match status" value="1"/>
</dbReference>